<proteinExistence type="predicted"/>
<dbReference type="RefSeq" id="WP_120331587.1">
    <property type="nucleotide sequence ID" value="NZ_RAQQ01000027.1"/>
</dbReference>
<dbReference type="AlphaFoldDB" id="A0A420ETY7"/>
<evidence type="ECO:0000313" key="1">
    <source>
        <dbReference type="EMBL" id="RKF24137.1"/>
    </source>
</evidence>
<organism evidence="1 2">
    <name type="scientific">Micromonospora globbae</name>
    <dbReference type="NCBI Taxonomy" id="1894969"/>
    <lineage>
        <taxon>Bacteria</taxon>
        <taxon>Bacillati</taxon>
        <taxon>Actinomycetota</taxon>
        <taxon>Actinomycetes</taxon>
        <taxon>Micromonosporales</taxon>
        <taxon>Micromonosporaceae</taxon>
        <taxon>Micromonospora</taxon>
    </lineage>
</organism>
<dbReference type="Proteomes" id="UP000285744">
    <property type="component" value="Unassembled WGS sequence"/>
</dbReference>
<protein>
    <submittedName>
        <fullName evidence="1">Phage gp6-like head-tail connector protein</fullName>
    </submittedName>
</protein>
<sequence length="196" mass="21081">MAWAPAYVTPDDLKSYLYVGDTLDDVQLASAAEAASRAVDEQCHRQFGKLDEPAPRRYTARLECGRWVVDIDDLMSTTGLAVAVPAGPVMHELEPVNAAADGRPWTRLVVAAGSPNMPSGADHEVTVTALWGWAAVPVAVKQATLLQASRFAARRQSPYGVAGSPSDGSEVRLLARVDPDVAVILAPYVRRQWVFA</sequence>
<accession>A0A420ETY7</accession>
<dbReference type="EMBL" id="RAQQ01000027">
    <property type="protein sequence ID" value="RKF24137.1"/>
    <property type="molecule type" value="Genomic_DNA"/>
</dbReference>
<name>A0A420ETY7_9ACTN</name>
<reference evidence="1 2" key="1">
    <citation type="journal article" date="2018" name="Int. J. Syst. Evol. Microbiol.">
        <title>Micromonospora globbae sp. nov., an endophytic actinomycete isolated from roots of Globba winitii C. H. Wright.</title>
        <authorList>
            <person name="Kuncharoen N."/>
            <person name="Pittayakhajonwut P."/>
            <person name="Tanasupawat S."/>
        </authorList>
    </citation>
    <scope>NUCLEOTIDE SEQUENCE [LARGE SCALE GENOMIC DNA]</scope>
    <source>
        <strain evidence="1 2">WPS1-2</strain>
    </source>
</reference>
<evidence type="ECO:0000313" key="2">
    <source>
        <dbReference type="Proteomes" id="UP000285744"/>
    </source>
</evidence>
<comment type="caution">
    <text evidence="1">The sequence shown here is derived from an EMBL/GenBank/DDBJ whole genome shotgun (WGS) entry which is preliminary data.</text>
</comment>
<dbReference type="OrthoDB" id="3387386at2"/>
<gene>
    <name evidence="1" type="ORF">D7I43_28040</name>
</gene>